<comment type="caution">
    <text evidence="6">The sequence shown here is derived from an EMBL/GenBank/DDBJ whole genome shotgun (WGS) entry which is preliminary data.</text>
</comment>
<accession>A0AAE1C5I7</accession>
<dbReference type="GO" id="GO:0004674">
    <property type="term" value="F:protein serine/threonine kinase activity"/>
    <property type="evidence" value="ECO:0007669"/>
    <property type="project" value="InterPro"/>
</dbReference>
<name>A0AAE1C5I7_9PEZI</name>
<feature type="region of interest" description="Disordered" evidence="4">
    <location>
        <begin position="170"/>
        <end position="194"/>
    </location>
</feature>
<feature type="compositionally biased region" description="Polar residues" evidence="4">
    <location>
        <begin position="1"/>
        <end position="17"/>
    </location>
</feature>
<reference evidence="6" key="1">
    <citation type="submission" date="2023-07" db="EMBL/GenBank/DDBJ databases">
        <title>Black Yeasts Isolated from many extreme environments.</title>
        <authorList>
            <person name="Coleine C."/>
            <person name="Stajich J.E."/>
            <person name="Selbmann L."/>
        </authorList>
    </citation>
    <scope>NUCLEOTIDE SEQUENCE</scope>
    <source>
        <strain evidence="6">CCFEE 5485</strain>
    </source>
</reference>
<dbReference type="SMART" id="SM00220">
    <property type="entry name" value="S_TKc"/>
    <property type="match status" value="1"/>
</dbReference>
<evidence type="ECO:0000259" key="5">
    <source>
        <dbReference type="PROSITE" id="PS50011"/>
    </source>
</evidence>
<dbReference type="Proteomes" id="UP001274830">
    <property type="component" value="Unassembled WGS sequence"/>
</dbReference>
<dbReference type="GO" id="GO:0006914">
    <property type="term" value="P:autophagy"/>
    <property type="evidence" value="ECO:0007669"/>
    <property type="project" value="UniProtKB-KW"/>
</dbReference>
<evidence type="ECO:0000313" key="7">
    <source>
        <dbReference type="Proteomes" id="UP001274830"/>
    </source>
</evidence>
<keyword evidence="7" id="KW-1185">Reference proteome</keyword>
<comment type="subcellular location">
    <subcellularLocation>
        <location evidence="1">Preautophagosomal structure membrane</location>
        <topology evidence="1">Peripheral membrane protein</topology>
    </subcellularLocation>
</comment>
<evidence type="ECO:0000313" key="6">
    <source>
        <dbReference type="EMBL" id="KAK3678961.1"/>
    </source>
</evidence>
<dbReference type="PROSITE" id="PS50011">
    <property type="entry name" value="PROTEIN_KINASE_DOM"/>
    <property type="match status" value="1"/>
</dbReference>
<dbReference type="GO" id="GO:0034045">
    <property type="term" value="C:phagophore assembly site membrane"/>
    <property type="evidence" value="ECO:0007669"/>
    <property type="project" value="UniProtKB-SubCell"/>
</dbReference>
<dbReference type="GO" id="GO:0010506">
    <property type="term" value="P:regulation of autophagy"/>
    <property type="evidence" value="ECO:0007669"/>
    <property type="project" value="InterPro"/>
</dbReference>
<dbReference type="AlphaFoldDB" id="A0AAE1C5I7"/>
<dbReference type="Pfam" id="PF00069">
    <property type="entry name" value="Pkinase"/>
    <property type="match status" value="1"/>
</dbReference>
<dbReference type="PROSITE" id="PS00108">
    <property type="entry name" value="PROTEIN_KINASE_ST"/>
    <property type="match status" value="1"/>
</dbReference>
<dbReference type="Gene3D" id="1.10.510.10">
    <property type="entry name" value="Transferase(Phosphotransferase) domain 1"/>
    <property type="match status" value="1"/>
</dbReference>
<evidence type="ECO:0000256" key="3">
    <source>
        <dbReference type="ARBA" id="ARBA00030237"/>
    </source>
</evidence>
<dbReference type="EMBL" id="JAUTXT010000003">
    <property type="protein sequence ID" value="KAK3678961.1"/>
    <property type="molecule type" value="Genomic_DNA"/>
</dbReference>
<gene>
    <name evidence="6" type="ORF">LTR78_001414</name>
</gene>
<dbReference type="PANTHER" id="PTHR24348">
    <property type="entry name" value="SERINE/THREONINE-PROTEIN KINASE UNC-51-RELATED"/>
    <property type="match status" value="1"/>
</dbReference>
<feature type="region of interest" description="Disordered" evidence="4">
    <location>
        <begin position="1"/>
        <end position="133"/>
    </location>
</feature>
<feature type="compositionally biased region" description="Low complexity" evidence="4">
    <location>
        <begin position="118"/>
        <end position="127"/>
    </location>
</feature>
<keyword evidence="2" id="KW-0072">Autophagy</keyword>
<dbReference type="SUPFAM" id="SSF56112">
    <property type="entry name" value="Protein kinase-like (PK-like)"/>
    <property type="match status" value="1"/>
</dbReference>
<dbReference type="InterPro" id="IPR045269">
    <property type="entry name" value="Atg1-like"/>
</dbReference>
<organism evidence="6 7">
    <name type="scientific">Recurvomyces mirabilis</name>
    <dbReference type="NCBI Taxonomy" id="574656"/>
    <lineage>
        <taxon>Eukaryota</taxon>
        <taxon>Fungi</taxon>
        <taxon>Dikarya</taxon>
        <taxon>Ascomycota</taxon>
        <taxon>Pezizomycotina</taxon>
        <taxon>Dothideomycetes</taxon>
        <taxon>Dothideomycetidae</taxon>
        <taxon>Mycosphaerellales</taxon>
        <taxon>Teratosphaeriaceae</taxon>
        <taxon>Recurvomyces</taxon>
    </lineage>
</organism>
<sequence>MTTSSARQTHSGISKSAFSGRRQQPPAPLRTHSATDTIIPEQLWEAQVAHTRHKSSSLASGVSRANPRYARRASEQPAEAQRPGQKSHRAPDSIPENTALDVPGAYGVFSPPLTPIQSRNSCDSSKSSDSETANQIAEYDFSKLDYELDRAKVIGTGLWSTVYLADGKASPRLATGRSPPSPPTTPDTKRHLGPSSLFAVKTPARADAKDVFRQEAKVLTHLVEDLSASQFIVPFRGLDTRNCALVFDAVIGGSLETLNSRLQQMTEIGRHLELVNIFPGLADDLISGLEFMHRAGVVHADIKPANILLDISDHYSLPRPVIRARYIDFSASFRIDSDDSTANAGGTWDYMAPEQLRLQKELKVPTFASDIWSLGVTLLTLIVGGSPYTDACGNNPFMLREAIKTGDPLSFARMNPKARKRLAACQDYIDCCRQALKKDRERRLTAAAWKQWLISQEFAM</sequence>
<dbReference type="InterPro" id="IPR000719">
    <property type="entry name" value="Prot_kinase_dom"/>
</dbReference>
<feature type="domain" description="Protein kinase" evidence="5">
    <location>
        <begin position="148"/>
        <end position="453"/>
    </location>
</feature>
<dbReference type="PANTHER" id="PTHR24348:SF68">
    <property type="entry name" value="SERINE_THREONINE-PROTEIN KINASE ATG1C"/>
    <property type="match status" value="1"/>
</dbReference>
<dbReference type="GO" id="GO:0005524">
    <property type="term" value="F:ATP binding"/>
    <property type="evidence" value="ECO:0007669"/>
    <property type="project" value="InterPro"/>
</dbReference>
<protein>
    <recommendedName>
        <fullName evidence="3">Autophagy-related protein 1</fullName>
    </recommendedName>
</protein>
<evidence type="ECO:0000256" key="2">
    <source>
        <dbReference type="ARBA" id="ARBA00023006"/>
    </source>
</evidence>
<proteinExistence type="predicted"/>
<dbReference type="InterPro" id="IPR008271">
    <property type="entry name" value="Ser/Thr_kinase_AS"/>
</dbReference>
<dbReference type="InterPro" id="IPR011009">
    <property type="entry name" value="Kinase-like_dom_sf"/>
</dbReference>
<evidence type="ECO:0000256" key="4">
    <source>
        <dbReference type="SAM" id="MobiDB-lite"/>
    </source>
</evidence>
<evidence type="ECO:0000256" key="1">
    <source>
        <dbReference type="ARBA" id="ARBA00004623"/>
    </source>
</evidence>